<dbReference type="InterPro" id="IPR036291">
    <property type="entry name" value="NAD(P)-bd_dom_sf"/>
</dbReference>
<keyword evidence="3" id="KW-0812">Transmembrane</keyword>
<dbReference type="GO" id="GO:0006694">
    <property type="term" value="P:steroid biosynthetic process"/>
    <property type="evidence" value="ECO:0007669"/>
    <property type="project" value="InterPro"/>
</dbReference>
<dbReference type="InterPro" id="IPR002225">
    <property type="entry name" value="3Beta_OHSteriod_DH/Estase"/>
</dbReference>
<dbReference type="SUPFAM" id="SSF51735">
    <property type="entry name" value="NAD(P)-binding Rossmann-fold domains"/>
    <property type="match status" value="1"/>
</dbReference>
<accession>A0A9P5NGF0</accession>
<proteinExistence type="inferred from homology"/>
<sequence length="478" mass="52800">MQFHVVAQWTSILLGPWIVLAFYIFWNDRRLKSVPDSALFFGPKRVTAQDVRATAERLANEPSIASKEVLPPRTGRRYIVVGGGGFLGGWIVTKLLDRGEDYHNIRIIDIAPPSGHHFVKDAIQKGVQFIKVDVTDAKALEAAFKAPWPALPAGRHLEFLDRSERVNVGGTQNVINASRAIGASVLVYTSSGSVAIHSTRLLLWPWEKEPQRFVQVINDDDARVPKRHEDFFSNYAATKMKAERLVRAADRTSIGKEKVMRTGCIRPGNGVFGPRGDMLCGAYLVRQTNPTWIGTVVQSFSYVENCAAAHLCYEARLIELQAGSKNPDIGGQAFCVADPGTTPTYGDAYTTLETLSDGECTFPTLSPTFMLLFSHVVEKYYRAHYALVSKGWWFAKLLPAVKGEIINLQPALFYLTSVHLIFDDSRARLTPEKGGLGYTGAWTTVEGLHKTVEEHKSGLHKVDNRSAGIGLNLQGGCL</sequence>
<dbReference type="GO" id="GO:0016616">
    <property type="term" value="F:oxidoreductase activity, acting on the CH-OH group of donors, NAD or NADP as acceptor"/>
    <property type="evidence" value="ECO:0007669"/>
    <property type="project" value="InterPro"/>
</dbReference>
<dbReference type="EMBL" id="JADNYJ010000125">
    <property type="protein sequence ID" value="KAF8882157.1"/>
    <property type="molecule type" value="Genomic_DNA"/>
</dbReference>
<keyword evidence="6" id="KW-1185">Reference proteome</keyword>
<dbReference type="InterPro" id="IPR050177">
    <property type="entry name" value="Lipid_A_modif_metabolic_enz"/>
</dbReference>
<comment type="similarity">
    <text evidence="1">Belongs to the 3-beta-HSD family.</text>
</comment>
<evidence type="ECO:0000259" key="4">
    <source>
        <dbReference type="Pfam" id="PF01073"/>
    </source>
</evidence>
<evidence type="ECO:0000313" key="5">
    <source>
        <dbReference type="EMBL" id="KAF8882157.1"/>
    </source>
</evidence>
<evidence type="ECO:0000256" key="3">
    <source>
        <dbReference type="SAM" id="Phobius"/>
    </source>
</evidence>
<name>A0A9P5NGF0_GYMJU</name>
<dbReference type="Gene3D" id="3.40.50.720">
    <property type="entry name" value="NAD(P)-binding Rossmann-like Domain"/>
    <property type="match status" value="1"/>
</dbReference>
<dbReference type="AlphaFoldDB" id="A0A9P5NGF0"/>
<dbReference type="Pfam" id="PF01073">
    <property type="entry name" value="3Beta_HSD"/>
    <property type="match status" value="1"/>
</dbReference>
<gene>
    <name evidence="5" type="ORF">CPB84DRAFT_1817152</name>
</gene>
<keyword evidence="3" id="KW-0472">Membrane</keyword>
<feature type="domain" description="3-beta hydroxysteroid dehydrogenase/isomerase" evidence="4">
    <location>
        <begin position="79"/>
        <end position="344"/>
    </location>
</feature>
<evidence type="ECO:0000256" key="2">
    <source>
        <dbReference type="ARBA" id="ARBA00023002"/>
    </source>
</evidence>
<dbReference type="PANTHER" id="PTHR43245:SF51">
    <property type="entry name" value="SHORT CHAIN DEHYDROGENASE_REDUCTASE FAMILY 42E, MEMBER 2"/>
    <property type="match status" value="1"/>
</dbReference>
<keyword evidence="3" id="KW-1133">Transmembrane helix</keyword>
<keyword evidence="2" id="KW-0560">Oxidoreductase</keyword>
<evidence type="ECO:0000313" key="6">
    <source>
        <dbReference type="Proteomes" id="UP000724874"/>
    </source>
</evidence>
<evidence type="ECO:0000256" key="1">
    <source>
        <dbReference type="ARBA" id="ARBA00009219"/>
    </source>
</evidence>
<feature type="transmembrane region" description="Helical" evidence="3">
    <location>
        <begin position="6"/>
        <end position="26"/>
    </location>
</feature>
<dbReference type="PANTHER" id="PTHR43245">
    <property type="entry name" value="BIFUNCTIONAL POLYMYXIN RESISTANCE PROTEIN ARNA"/>
    <property type="match status" value="1"/>
</dbReference>
<reference evidence="5" key="1">
    <citation type="submission" date="2020-11" db="EMBL/GenBank/DDBJ databases">
        <authorList>
            <consortium name="DOE Joint Genome Institute"/>
            <person name="Ahrendt S."/>
            <person name="Riley R."/>
            <person name="Andreopoulos W."/>
            <person name="LaButti K."/>
            <person name="Pangilinan J."/>
            <person name="Ruiz-duenas F.J."/>
            <person name="Barrasa J.M."/>
            <person name="Sanchez-Garcia M."/>
            <person name="Camarero S."/>
            <person name="Miyauchi S."/>
            <person name="Serrano A."/>
            <person name="Linde D."/>
            <person name="Babiker R."/>
            <person name="Drula E."/>
            <person name="Ayuso-Fernandez I."/>
            <person name="Pacheco R."/>
            <person name="Padilla G."/>
            <person name="Ferreira P."/>
            <person name="Barriuso J."/>
            <person name="Kellner H."/>
            <person name="Castanera R."/>
            <person name="Alfaro M."/>
            <person name="Ramirez L."/>
            <person name="Pisabarro A.G."/>
            <person name="Kuo A."/>
            <person name="Tritt A."/>
            <person name="Lipzen A."/>
            <person name="He G."/>
            <person name="Yan M."/>
            <person name="Ng V."/>
            <person name="Cullen D."/>
            <person name="Martin F."/>
            <person name="Rosso M.-N."/>
            <person name="Henrissat B."/>
            <person name="Hibbett D."/>
            <person name="Martinez A.T."/>
            <person name="Grigoriev I.V."/>
        </authorList>
    </citation>
    <scope>NUCLEOTIDE SEQUENCE</scope>
    <source>
        <strain evidence="5">AH 44721</strain>
    </source>
</reference>
<protein>
    <recommendedName>
        <fullName evidence="4">3-beta hydroxysteroid dehydrogenase/isomerase domain-containing protein</fullName>
    </recommendedName>
</protein>
<dbReference type="OrthoDB" id="10058185at2759"/>
<organism evidence="5 6">
    <name type="scientific">Gymnopilus junonius</name>
    <name type="common">Spectacular rustgill mushroom</name>
    <name type="synonym">Gymnopilus spectabilis subsp. junonius</name>
    <dbReference type="NCBI Taxonomy" id="109634"/>
    <lineage>
        <taxon>Eukaryota</taxon>
        <taxon>Fungi</taxon>
        <taxon>Dikarya</taxon>
        <taxon>Basidiomycota</taxon>
        <taxon>Agaricomycotina</taxon>
        <taxon>Agaricomycetes</taxon>
        <taxon>Agaricomycetidae</taxon>
        <taxon>Agaricales</taxon>
        <taxon>Agaricineae</taxon>
        <taxon>Hymenogastraceae</taxon>
        <taxon>Gymnopilus</taxon>
    </lineage>
</organism>
<comment type="caution">
    <text evidence="5">The sequence shown here is derived from an EMBL/GenBank/DDBJ whole genome shotgun (WGS) entry which is preliminary data.</text>
</comment>
<dbReference type="Proteomes" id="UP000724874">
    <property type="component" value="Unassembled WGS sequence"/>
</dbReference>